<dbReference type="GeneID" id="9093524"/>
<dbReference type="EMBL" id="KN294017">
    <property type="protein sequence ID" value="EEH37353.2"/>
    <property type="molecule type" value="Genomic_DNA"/>
</dbReference>
<keyword evidence="2" id="KW-1185">Reference proteome</keyword>
<proteinExistence type="predicted"/>
<accession>C1HAI1</accession>
<evidence type="ECO:0000313" key="2">
    <source>
        <dbReference type="Proteomes" id="UP000002059"/>
    </source>
</evidence>
<dbReference type="KEGG" id="pbl:PAAG_07635"/>
<evidence type="ECO:0000313" key="1">
    <source>
        <dbReference type="EMBL" id="EEH37353.2"/>
    </source>
</evidence>
<dbReference type="HOGENOM" id="CLU_2942386_0_0_1"/>
<organism evidence="1 2">
    <name type="scientific">Paracoccidioides lutzii (strain ATCC MYA-826 / Pb01)</name>
    <name type="common">Paracoccidioides brasiliensis</name>
    <dbReference type="NCBI Taxonomy" id="502779"/>
    <lineage>
        <taxon>Eukaryota</taxon>
        <taxon>Fungi</taxon>
        <taxon>Dikarya</taxon>
        <taxon>Ascomycota</taxon>
        <taxon>Pezizomycotina</taxon>
        <taxon>Eurotiomycetes</taxon>
        <taxon>Eurotiomycetidae</taxon>
        <taxon>Onygenales</taxon>
        <taxon>Ajellomycetaceae</taxon>
        <taxon>Paracoccidioides</taxon>
    </lineage>
</organism>
<dbReference type="AlphaFoldDB" id="C1HAI1"/>
<name>C1HAI1_PARBA</name>
<dbReference type="RefSeq" id="XP_015700765.1">
    <property type="nucleotide sequence ID" value="XM_015846282.1"/>
</dbReference>
<dbReference type="VEuPathDB" id="FungiDB:PAAG_07635"/>
<dbReference type="Proteomes" id="UP000002059">
    <property type="component" value="Partially assembled WGS sequence"/>
</dbReference>
<sequence length="60" mass="6989">MTQQFLSLQQDTPETERETIKKYIQRISPDAFGKHPPINIKFSQSYPSNFYMAGIENILP</sequence>
<reference evidence="1 2" key="1">
    <citation type="journal article" date="2011" name="PLoS Genet.">
        <title>Comparative genomic analysis of human fungal pathogens causing paracoccidioidomycosis.</title>
        <authorList>
            <person name="Desjardins C.A."/>
            <person name="Champion M.D."/>
            <person name="Holder J.W."/>
            <person name="Muszewska A."/>
            <person name="Goldberg J."/>
            <person name="Bailao A.M."/>
            <person name="Brigido M.M."/>
            <person name="Ferreira M.E."/>
            <person name="Garcia A.M."/>
            <person name="Grynberg M."/>
            <person name="Gujja S."/>
            <person name="Heiman D.I."/>
            <person name="Henn M.R."/>
            <person name="Kodira C.D."/>
            <person name="Leon-Narvaez H."/>
            <person name="Longo L.V."/>
            <person name="Ma L.J."/>
            <person name="Malavazi I."/>
            <person name="Matsuo A.L."/>
            <person name="Morais F.V."/>
            <person name="Pereira M."/>
            <person name="Rodriguez-Brito S."/>
            <person name="Sakthikumar S."/>
            <person name="Salem-Izacc S.M."/>
            <person name="Sykes S.M."/>
            <person name="Teixeira M.M."/>
            <person name="Vallejo M.C."/>
            <person name="Walter M.E."/>
            <person name="Yandava C."/>
            <person name="Young S."/>
            <person name="Zeng Q."/>
            <person name="Zucker J."/>
            <person name="Felipe M.S."/>
            <person name="Goldman G.H."/>
            <person name="Haas B.J."/>
            <person name="McEwen J.G."/>
            <person name="Nino-Vega G."/>
            <person name="Puccia R."/>
            <person name="San-Blas G."/>
            <person name="Soares C.M."/>
            <person name="Birren B.W."/>
            <person name="Cuomo C.A."/>
        </authorList>
    </citation>
    <scope>NUCLEOTIDE SEQUENCE [LARGE SCALE GENOMIC DNA]</scope>
    <source>
        <strain evidence="2">ATCC MYA-826 / Pb01</strain>
    </source>
</reference>
<protein>
    <submittedName>
        <fullName evidence="1">Uncharacterized protein</fullName>
    </submittedName>
</protein>
<gene>
    <name evidence="1" type="ORF">PAAG_07635</name>
</gene>